<reference evidence="2 3" key="1">
    <citation type="journal article" date="2015" name="Nature">
        <title>rRNA introns, odd ribosomes, and small enigmatic genomes across a large radiation of phyla.</title>
        <authorList>
            <person name="Brown C.T."/>
            <person name="Hug L.A."/>
            <person name="Thomas B.C."/>
            <person name="Sharon I."/>
            <person name="Castelle C.J."/>
            <person name="Singh A."/>
            <person name="Wilkins M.J."/>
            <person name="Williams K.H."/>
            <person name="Banfield J.F."/>
        </authorList>
    </citation>
    <scope>NUCLEOTIDE SEQUENCE [LARGE SCALE GENOMIC DNA]</scope>
</reference>
<feature type="domain" description="DUF3850" evidence="1">
    <location>
        <begin position="6"/>
        <end position="65"/>
    </location>
</feature>
<proteinExistence type="predicted"/>
<evidence type="ECO:0000313" key="2">
    <source>
        <dbReference type="EMBL" id="AKM81845.1"/>
    </source>
</evidence>
<dbReference type="InterPro" id="IPR039440">
    <property type="entry name" value="DUF3850"/>
</dbReference>
<name>A0A0G4B2Q2_9BACT</name>
<accession>A0A0G4B2Q2</accession>
<dbReference type="AlphaFoldDB" id="A0A0G4B2Q2"/>
<evidence type="ECO:0000259" key="1">
    <source>
        <dbReference type="Pfam" id="PF12961"/>
    </source>
</evidence>
<evidence type="ECO:0000313" key="3">
    <source>
        <dbReference type="Proteomes" id="UP000035648"/>
    </source>
</evidence>
<dbReference type="Gene3D" id="2.30.130.30">
    <property type="entry name" value="Hypothetical protein"/>
    <property type="match status" value="1"/>
</dbReference>
<gene>
    <name evidence="2" type="ORF">UT28_C0001G0026</name>
</gene>
<dbReference type="KEGG" id="bbgw:UT28_C0001G0026"/>
<dbReference type="EMBL" id="CP011213">
    <property type="protein sequence ID" value="AKM81845.1"/>
    <property type="molecule type" value="Genomic_DNA"/>
</dbReference>
<sequence length="86" mass="10276">MIIKKKTWPDLFQKVFDGEKTFDMRLADFDCKEGDVLVLEEWDPETREYTGRKLEKKVTFVLKTKGITFWTKEEVGKFGYQIISFK</sequence>
<protein>
    <recommendedName>
        <fullName evidence="1">DUF3850 domain-containing protein</fullName>
    </recommendedName>
</protein>
<dbReference type="Pfam" id="PF12961">
    <property type="entry name" value="DUF3850"/>
    <property type="match status" value="1"/>
</dbReference>
<dbReference type="Proteomes" id="UP000035648">
    <property type="component" value="Chromosome"/>
</dbReference>
<dbReference type="STRING" id="1618337.UT28_C0001G0026"/>
<dbReference type="SUPFAM" id="SSF88697">
    <property type="entry name" value="PUA domain-like"/>
    <property type="match status" value="1"/>
</dbReference>
<dbReference type="InterPro" id="IPR015947">
    <property type="entry name" value="PUA-like_sf"/>
</dbReference>
<organism evidence="2 3">
    <name type="scientific">Berkelbacteria bacterium GW2011_GWE1_39_12</name>
    <dbReference type="NCBI Taxonomy" id="1618337"/>
    <lineage>
        <taxon>Bacteria</taxon>
        <taxon>Candidatus Berkelbacteria</taxon>
    </lineage>
</organism>